<proteinExistence type="predicted"/>
<dbReference type="Proteomes" id="UP000770661">
    <property type="component" value="Unassembled WGS sequence"/>
</dbReference>
<dbReference type="AlphaFoldDB" id="A0A8J5CJL0"/>
<reference evidence="4" key="1">
    <citation type="submission" date="2020-07" db="EMBL/GenBank/DDBJ databases">
        <title>The High-quality genome of the commercially important snow crab, Chionoecetes opilio.</title>
        <authorList>
            <person name="Jeong J.-H."/>
            <person name="Ryu S."/>
        </authorList>
    </citation>
    <scope>NUCLEOTIDE SEQUENCE</scope>
    <source>
        <strain evidence="4">MADBK_172401_WGS</strain>
        <tissue evidence="4">Digestive gland</tissue>
    </source>
</reference>
<feature type="compositionally biased region" description="Polar residues" evidence="1">
    <location>
        <begin position="560"/>
        <end position="595"/>
    </location>
</feature>
<keyword evidence="2" id="KW-0812">Transmembrane</keyword>
<feature type="compositionally biased region" description="Low complexity" evidence="1">
    <location>
        <begin position="546"/>
        <end position="559"/>
    </location>
</feature>
<evidence type="ECO:0000313" key="4">
    <source>
        <dbReference type="EMBL" id="KAG0712669.1"/>
    </source>
</evidence>
<evidence type="ECO:0000256" key="2">
    <source>
        <dbReference type="SAM" id="Phobius"/>
    </source>
</evidence>
<sequence length="699" mass="74761">MMKGGTLSLRAGVCVAIWVVVVARAGAQSDNLRQPDTTAWSFTPTQRGAGRYINGPTGTSLEAQLRTSQKSMTPQEQGSDGSLAEEDPNVTTTRRGYFNGHTYNVNDDAEKRPRMNTVNSHTGGGEMWAGAATQEGPRHTLGEEQVKGTSSDLAGDGNPGSDLNAPRESESSPSPDVDAEKWTWDSDKWAYREGEWAAVHLPDPAFPSLPTPHLPTAALIAIAQKRVEAVRNVSGMSNVTLHYRYFLSENADPDTTPELKVYFEVNGTRQLLKEEKKQGEWSTRSLHVPVLDISSILFEGWVKRDGDLIALSNVDTLHVRNEPLDEGDQLTLTTKGEPNIPEDLPSTPPTEQDRTQGRPASEVFPAPDMEDQANNTNNTPITAPPTGTQGDQSSTANPSQSTAGEEMKPGDVTEVPLDPSDLEARTDSPVNETRTSEQMTGGLDAVALNSSMPGGDDMTLSDNDADYFTSRTTSGGGKSGPDDEASTTPPVMNAEANTSENKPETVMGTNENVNNSSSLSIPGVTPDALQINANTTTTLPAGGATNGPASSSGMSGNSNATEGQDVSTTVQRSDELTSGTTLVAPQPNETSNIVTSPTGVTISIAQESTTLPSAAGNNTEAVTAVPVSNTSWQVFQVFLVLCVLGLLALGLLYWKKKRRQDDEIPVFTRHTDYPNPTFSMEDAANFMTRGRRNTYKTIE</sequence>
<keyword evidence="2" id="KW-0472">Membrane</keyword>
<feature type="compositionally biased region" description="Polar residues" evidence="1">
    <location>
        <begin position="486"/>
        <end position="500"/>
    </location>
</feature>
<keyword evidence="5" id="KW-1185">Reference proteome</keyword>
<feature type="compositionally biased region" description="Polar residues" evidence="1">
    <location>
        <begin position="56"/>
        <end position="80"/>
    </location>
</feature>
<organism evidence="4 5">
    <name type="scientific">Chionoecetes opilio</name>
    <name type="common">Atlantic snow crab</name>
    <name type="synonym">Cancer opilio</name>
    <dbReference type="NCBI Taxonomy" id="41210"/>
    <lineage>
        <taxon>Eukaryota</taxon>
        <taxon>Metazoa</taxon>
        <taxon>Ecdysozoa</taxon>
        <taxon>Arthropoda</taxon>
        <taxon>Crustacea</taxon>
        <taxon>Multicrustacea</taxon>
        <taxon>Malacostraca</taxon>
        <taxon>Eumalacostraca</taxon>
        <taxon>Eucarida</taxon>
        <taxon>Decapoda</taxon>
        <taxon>Pleocyemata</taxon>
        <taxon>Brachyura</taxon>
        <taxon>Eubrachyura</taxon>
        <taxon>Majoidea</taxon>
        <taxon>Majidae</taxon>
        <taxon>Chionoecetes</taxon>
    </lineage>
</organism>
<protein>
    <submittedName>
        <fullName evidence="4">Uncharacterized protein</fullName>
    </submittedName>
</protein>
<dbReference type="OrthoDB" id="6381599at2759"/>
<feature type="region of interest" description="Disordered" evidence="1">
    <location>
        <begin position="36"/>
        <end position="130"/>
    </location>
</feature>
<evidence type="ECO:0000256" key="1">
    <source>
        <dbReference type="SAM" id="MobiDB-lite"/>
    </source>
</evidence>
<evidence type="ECO:0000313" key="5">
    <source>
        <dbReference type="Proteomes" id="UP000770661"/>
    </source>
</evidence>
<feature type="compositionally biased region" description="Polar residues" evidence="1">
    <location>
        <begin position="507"/>
        <end position="520"/>
    </location>
</feature>
<feature type="region of interest" description="Disordered" evidence="1">
    <location>
        <begin position="142"/>
        <end position="181"/>
    </location>
</feature>
<dbReference type="EMBL" id="JACEEZ010022218">
    <property type="protein sequence ID" value="KAG0712669.1"/>
    <property type="molecule type" value="Genomic_DNA"/>
</dbReference>
<keyword evidence="2" id="KW-1133">Transmembrane helix</keyword>
<evidence type="ECO:0000256" key="3">
    <source>
        <dbReference type="SAM" id="SignalP"/>
    </source>
</evidence>
<feature type="compositionally biased region" description="Polar residues" evidence="1">
    <location>
        <begin position="36"/>
        <end position="46"/>
    </location>
</feature>
<keyword evidence="3" id="KW-0732">Signal</keyword>
<feature type="region of interest" description="Disordered" evidence="1">
    <location>
        <begin position="325"/>
        <end position="595"/>
    </location>
</feature>
<feature type="transmembrane region" description="Helical" evidence="2">
    <location>
        <begin position="634"/>
        <end position="654"/>
    </location>
</feature>
<feature type="chain" id="PRO_5035296034" evidence="3">
    <location>
        <begin position="28"/>
        <end position="699"/>
    </location>
</feature>
<name>A0A8J5CJL0_CHIOP</name>
<comment type="caution">
    <text evidence="4">The sequence shown here is derived from an EMBL/GenBank/DDBJ whole genome shotgun (WGS) entry which is preliminary data.</text>
</comment>
<feature type="compositionally biased region" description="Polar residues" evidence="1">
    <location>
        <begin position="387"/>
        <end position="403"/>
    </location>
</feature>
<feature type="compositionally biased region" description="Polar residues" evidence="1">
    <location>
        <begin position="428"/>
        <end position="439"/>
    </location>
</feature>
<feature type="compositionally biased region" description="Low complexity" evidence="1">
    <location>
        <begin position="373"/>
        <end position="386"/>
    </location>
</feature>
<accession>A0A8J5CJL0</accession>
<feature type="signal peptide" evidence="3">
    <location>
        <begin position="1"/>
        <end position="27"/>
    </location>
</feature>
<gene>
    <name evidence="4" type="ORF">GWK47_017949</name>
</gene>